<dbReference type="EMBL" id="CM042027">
    <property type="protein sequence ID" value="KAI3802966.1"/>
    <property type="molecule type" value="Genomic_DNA"/>
</dbReference>
<sequence length="69" mass="8005">MNYARKSSKYAKGQSHGILKSMKMQELGASLVQQEFNLSAISIYTQRSMLWQTLNGHFFKVAEFLVYLR</sequence>
<reference evidence="1 2" key="2">
    <citation type="journal article" date="2022" name="Mol. Ecol. Resour.">
        <title>The genomes of chicory, endive, great burdock and yacon provide insights into Asteraceae paleo-polyploidization history and plant inulin production.</title>
        <authorList>
            <person name="Fan W."/>
            <person name="Wang S."/>
            <person name="Wang H."/>
            <person name="Wang A."/>
            <person name="Jiang F."/>
            <person name="Liu H."/>
            <person name="Zhao H."/>
            <person name="Xu D."/>
            <person name="Zhang Y."/>
        </authorList>
    </citation>
    <scope>NUCLEOTIDE SEQUENCE [LARGE SCALE GENOMIC DNA]</scope>
    <source>
        <strain evidence="2">cv. Yunnan</strain>
        <tissue evidence="1">Leaves</tissue>
    </source>
</reference>
<comment type="caution">
    <text evidence="1">The sequence shown here is derived from an EMBL/GenBank/DDBJ whole genome shotgun (WGS) entry which is preliminary data.</text>
</comment>
<name>A0ACB9I5Z8_9ASTR</name>
<proteinExistence type="predicted"/>
<evidence type="ECO:0000313" key="2">
    <source>
        <dbReference type="Proteomes" id="UP001056120"/>
    </source>
</evidence>
<keyword evidence="2" id="KW-1185">Reference proteome</keyword>
<gene>
    <name evidence="1" type="ORF">L1987_31113</name>
</gene>
<protein>
    <submittedName>
        <fullName evidence="1">Uncharacterized protein</fullName>
    </submittedName>
</protein>
<dbReference type="Proteomes" id="UP001056120">
    <property type="component" value="Linkage Group LG10"/>
</dbReference>
<evidence type="ECO:0000313" key="1">
    <source>
        <dbReference type="EMBL" id="KAI3802966.1"/>
    </source>
</evidence>
<reference evidence="2" key="1">
    <citation type="journal article" date="2022" name="Mol. Ecol. Resour.">
        <title>The genomes of chicory, endive, great burdock and yacon provide insights into Asteraceae palaeo-polyploidization history and plant inulin production.</title>
        <authorList>
            <person name="Fan W."/>
            <person name="Wang S."/>
            <person name="Wang H."/>
            <person name="Wang A."/>
            <person name="Jiang F."/>
            <person name="Liu H."/>
            <person name="Zhao H."/>
            <person name="Xu D."/>
            <person name="Zhang Y."/>
        </authorList>
    </citation>
    <scope>NUCLEOTIDE SEQUENCE [LARGE SCALE GENOMIC DNA]</scope>
    <source>
        <strain evidence="2">cv. Yunnan</strain>
    </source>
</reference>
<organism evidence="1 2">
    <name type="scientific">Smallanthus sonchifolius</name>
    <dbReference type="NCBI Taxonomy" id="185202"/>
    <lineage>
        <taxon>Eukaryota</taxon>
        <taxon>Viridiplantae</taxon>
        <taxon>Streptophyta</taxon>
        <taxon>Embryophyta</taxon>
        <taxon>Tracheophyta</taxon>
        <taxon>Spermatophyta</taxon>
        <taxon>Magnoliopsida</taxon>
        <taxon>eudicotyledons</taxon>
        <taxon>Gunneridae</taxon>
        <taxon>Pentapetalae</taxon>
        <taxon>asterids</taxon>
        <taxon>campanulids</taxon>
        <taxon>Asterales</taxon>
        <taxon>Asteraceae</taxon>
        <taxon>Asteroideae</taxon>
        <taxon>Heliantheae alliance</taxon>
        <taxon>Millerieae</taxon>
        <taxon>Smallanthus</taxon>
    </lineage>
</organism>
<accession>A0ACB9I5Z8</accession>